<dbReference type="Proteomes" id="UP001224775">
    <property type="component" value="Unassembled WGS sequence"/>
</dbReference>
<dbReference type="PROSITE" id="PS50082">
    <property type="entry name" value="WD_REPEATS_2"/>
    <property type="match status" value="1"/>
</dbReference>
<evidence type="ECO:0000313" key="7">
    <source>
        <dbReference type="Proteomes" id="UP001224775"/>
    </source>
</evidence>
<dbReference type="Gene3D" id="2.130.10.10">
    <property type="entry name" value="YVTN repeat-like/Quinoprotein amine dehydrogenase"/>
    <property type="match status" value="2"/>
</dbReference>
<keyword evidence="7" id="KW-1185">Reference proteome</keyword>
<feature type="chain" id="PRO_5042248988" evidence="5">
    <location>
        <begin position="24"/>
        <end position="822"/>
    </location>
</feature>
<protein>
    <submittedName>
        <fullName evidence="6">WD40 repeat domain-containing protein</fullName>
    </submittedName>
</protein>
<dbReference type="InterPro" id="IPR001680">
    <property type="entry name" value="WD40_rpt"/>
</dbReference>
<keyword evidence="2" id="KW-0677">Repeat</keyword>
<evidence type="ECO:0000313" key="6">
    <source>
        <dbReference type="EMBL" id="KAK1738042.1"/>
    </source>
</evidence>
<dbReference type="InterPro" id="IPR042453">
    <property type="entry name" value="WDR53"/>
</dbReference>
<name>A0AAD9D8K1_9STRA</name>
<dbReference type="PRINTS" id="PR00320">
    <property type="entry name" value="GPROTEINBRPT"/>
</dbReference>
<dbReference type="InterPro" id="IPR036322">
    <property type="entry name" value="WD40_repeat_dom_sf"/>
</dbReference>
<reference evidence="6" key="1">
    <citation type="submission" date="2023-06" db="EMBL/GenBank/DDBJ databases">
        <title>Survivors Of The Sea: Transcriptome response of Skeletonema marinoi to long-term dormancy.</title>
        <authorList>
            <person name="Pinder M.I.M."/>
            <person name="Kourtchenko O."/>
            <person name="Robertson E.K."/>
            <person name="Larsson T."/>
            <person name="Maumus F."/>
            <person name="Osuna-Cruz C.M."/>
            <person name="Vancaester E."/>
            <person name="Stenow R."/>
            <person name="Vandepoele K."/>
            <person name="Ploug H."/>
            <person name="Bruchert V."/>
            <person name="Godhe A."/>
            <person name="Topel M."/>
        </authorList>
    </citation>
    <scope>NUCLEOTIDE SEQUENCE</scope>
    <source>
        <strain evidence="6">R05AC</strain>
    </source>
</reference>
<feature type="region of interest" description="Disordered" evidence="4">
    <location>
        <begin position="717"/>
        <end position="762"/>
    </location>
</feature>
<dbReference type="InterPro" id="IPR015943">
    <property type="entry name" value="WD40/YVTN_repeat-like_dom_sf"/>
</dbReference>
<keyword evidence="5" id="KW-0732">Signal</keyword>
<evidence type="ECO:0000256" key="2">
    <source>
        <dbReference type="ARBA" id="ARBA00022737"/>
    </source>
</evidence>
<feature type="signal peptide" evidence="5">
    <location>
        <begin position="1"/>
        <end position="23"/>
    </location>
</feature>
<evidence type="ECO:0000256" key="1">
    <source>
        <dbReference type="ARBA" id="ARBA00022574"/>
    </source>
</evidence>
<evidence type="ECO:0000256" key="5">
    <source>
        <dbReference type="SAM" id="SignalP"/>
    </source>
</evidence>
<dbReference type="PROSITE" id="PS00678">
    <property type="entry name" value="WD_REPEATS_1"/>
    <property type="match status" value="1"/>
</dbReference>
<dbReference type="PANTHER" id="PTHR44666">
    <property type="entry name" value="WD REPEAT-CONTAINING PROTEIN 53"/>
    <property type="match status" value="1"/>
</dbReference>
<accession>A0AAD9D8K1</accession>
<evidence type="ECO:0000256" key="4">
    <source>
        <dbReference type="SAM" id="MobiDB-lite"/>
    </source>
</evidence>
<dbReference type="Pfam" id="PF00400">
    <property type="entry name" value="WD40"/>
    <property type="match status" value="2"/>
</dbReference>
<organism evidence="6 7">
    <name type="scientific">Skeletonema marinoi</name>
    <dbReference type="NCBI Taxonomy" id="267567"/>
    <lineage>
        <taxon>Eukaryota</taxon>
        <taxon>Sar</taxon>
        <taxon>Stramenopiles</taxon>
        <taxon>Ochrophyta</taxon>
        <taxon>Bacillariophyta</taxon>
        <taxon>Coscinodiscophyceae</taxon>
        <taxon>Thalassiosirophycidae</taxon>
        <taxon>Thalassiosirales</taxon>
        <taxon>Skeletonemataceae</taxon>
        <taxon>Skeletonema</taxon>
        <taxon>Skeletonema marinoi-dohrnii complex</taxon>
    </lineage>
</organism>
<dbReference type="InterPro" id="IPR019775">
    <property type="entry name" value="WD40_repeat_CS"/>
</dbReference>
<evidence type="ECO:0000256" key="3">
    <source>
        <dbReference type="PROSITE-ProRule" id="PRU00221"/>
    </source>
</evidence>
<dbReference type="AlphaFoldDB" id="A0AAD9D8K1"/>
<feature type="repeat" description="WD" evidence="3">
    <location>
        <begin position="372"/>
        <end position="396"/>
    </location>
</feature>
<sequence length="822" mass="89097">MTENRMMIIVLLLICSYYGGVDALSVSSRARRDALRNISAIGGGITSSAIFLPQASQAATPLPLQSSSGAPVRIEELGNGLDLLSPKPITSEVYYASSMTDTKWRVQRVVTSVEGNLEQSALAWKLLGGSDEKAFTSKLTEVYEADFIAAPEGMKDAAYTFEGKTLQSAILDRSLELSSRIGIDKGSIQLDTQNNSIEYIRNNNEGPVNLTVVSRKIEPPTESGFGSDEVYRILSSAGGIFAGTNVFRCARVRRRFRRGFDESTGKRILDGIEIVTTHRVMDGVAGIEMPTSTCSTILKYVGDLSSFAMRCSKKLKTILSTQLMAGMNLMSGAKIQKRTLKGHRQPVLCISHPGDHAKYSSITDAHLQHHPSLLLSGSEDGTARLWDLRTRKAAYCIVAPVIENEPNDVTAVAFHPSIIEDRQSSDERADTTISTSRLDCMVYTSSGTNVYGYDLRTCTSGPIIKTPHLDLSSSFQCLDEINQLSFSFPKRNKDGRRNYQLAAVDDCGEVHIPSECIPQSIVSQQSPISSKHTVLHHAEPGSHTIASSAVFRPRVNGMYVASGGTDCMVKLFDVTKPKRATSSIHVKPAESENTTQLCNPPFIHSLQWSPSGRLLAAGVGDGSCVILRGEGNRLVEIGRLGYDEGGHGSAVAAVCFPGFGSSALTTKPTNSVEAEDRLLISAGNDSKILFWDLGGNMVDGDALDPLRYLGGCSDVNEQSKKKDNELQNTTEAMKSATISSKKSKSKNKKKGKTNNQHKAASTDDDLFMNDLLPSPPKVLFQIPHHHKPNWITCSRASSDALPSSVFVADTTNDISIYSLPTS</sequence>
<comment type="caution">
    <text evidence="6">The sequence shown here is derived from an EMBL/GenBank/DDBJ whole genome shotgun (WGS) entry which is preliminary data.</text>
</comment>
<proteinExistence type="predicted"/>
<keyword evidence="1 3" id="KW-0853">WD repeat</keyword>
<gene>
    <name evidence="6" type="ORF">QTG54_011336</name>
</gene>
<dbReference type="SMART" id="SM00320">
    <property type="entry name" value="WD40"/>
    <property type="match status" value="5"/>
</dbReference>
<dbReference type="InterPro" id="IPR020472">
    <property type="entry name" value="WD40_PAC1"/>
</dbReference>
<dbReference type="EMBL" id="JATAAI010000022">
    <property type="protein sequence ID" value="KAK1738042.1"/>
    <property type="molecule type" value="Genomic_DNA"/>
</dbReference>
<dbReference type="SUPFAM" id="SSF50978">
    <property type="entry name" value="WD40 repeat-like"/>
    <property type="match status" value="1"/>
</dbReference>
<feature type="compositionally biased region" description="Basic residues" evidence="4">
    <location>
        <begin position="741"/>
        <end position="752"/>
    </location>
</feature>
<dbReference type="PANTHER" id="PTHR44666:SF1">
    <property type="entry name" value="WD REPEAT-CONTAINING PROTEIN 53"/>
    <property type="match status" value="1"/>
</dbReference>